<dbReference type="SUPFAM" id="SSF51316">
    <property type="entry name" value="Mss4-like"/>
    <property type="match status" value="1"/>
</dbReference>
<dbReference type="OrthoDB" id="44061at2759"/>
<evidence type="ECO:0000256" key="1">
    <source>
        <dbReference type="ARBA" id="ARBA00007174"/>
    </source>
</evidence>
<dbReference type="Proteomes" id="UP000837801">
    <property type="component" value="Unassembled WGS sequence"/>
</dbReference>
<dbReference type="InterPro" id="IPR002579">
    <property type="entry name" value="Met_Sox_Rdtase_MsrB_dom"/>
</dbReference>
<evidence type="ECO:0000256" key="2">
    <source>
        <dbReference type="ARBA" id="ARBA00022723"/>
    </source>
</evidence>
<comment type="catalytic activity">
    <reaction evidence="5">
        <text>L-methionyl-[protein] + [thioredoxin]-disulfide + H2O = L-methionyl-(R)-S-oxide-[protein] + [thioredoxin]-dithiol</text>
        <dbReference type="Rhea" id="RHEA:24164"/>
        <dbReference type="Rhea" id="RHEA-COMP:10698"/>
        <dbReference type="Rhea" id="RHEA-COMP:10700"/>
        <dbReference type="Rhea" id="RHEA-COMP:12313"/>
        <dbReference type="Rhea" id="RHEA-COMP:12314"/>
        <dbReference type="ChEBI" id="CHEBI:15377"/>
        <dbReference type="ChEBI" id="CHEBI:16044"/>
        <dbReference type="ChEBI" id="CHEBI:29950"/>
        <dbReference type="ChEBI" id="CHEBI:45764"/>
        <dbReference type="ChEBI" id="CHEBI:50058"/>
        <dbReference type="EC" id="1.8.4.12"/>
    </reaction>
</comment>
<dbReference type="Gene3D" id="2.170.150.20">
    <property type="entry name" value="Peptide methionine sulfoxide reductase"/>
    <property type="match status" value="1"/>
</dbReference>
<keyword evidence="4 5" id="KW-0560">Oxidoreductase</keyword>
<keyword evidence="2 5" id="KW-0479">Metal-binding</keyword>
<comment type="caution">
    <text evidence="7">The sequence shown here is derived from an EMBL/GenBank/DDBJ whole genome shotgun (WGS) entry which is preliminary data.</text>
</comment>
<dbReference type="Pfam" id="PF01641">
    <property type="entry name" value="SelR"/>
    <property type="match status" value="1"/>
</dbReference>
<name>A0A9P0VXT2_9ASCO</name>
<comment type="cofactor">
    <cofactor evidence="5">
        <name>Zn(2+)</name>
        <dbReference type="ChEBI" id="CHEBI:29105"/>
    </cofactor>
    <text evidence="5">Binds 1 zinc ion per subunit.</text>
</comment>
<dbReference type="InterPro" id="IPR011057">
    <property type="entry name" value="Mss4-like_sf"/>
</dbReference>
<evidence type="ECO:0000256" key="5">
    <source>
        <dbReference type="RuleBase" id="RU365044"/>
    </source>
</evidence>
<dbReference type="GO" id="GO:0033743">
    <property type="term" value="F:peptide-methionine (R)-S-oxide reductase activity"/>
    <property type="evidence" value="ECO:0007669"/>
    <property type="project" value="UniProtKB-EC"/>
</dbReference>
<dbReference type="EMBL" id="CAKXYY010000004">
    <property type="protein sequence ID" value="CAH2351801.1"/>
    <property type="molecule type" value="Genomic_DNA"/>
</dbReference>
<reference evidence="7" key="1">
    <citation type="submission" date="2022-03" db="EMBL/GenBank/DDBJ databases">
        <authorList>
            <person name="Legras J.-L."/>
            <person name="Devillers H."/>
            <person name="Grondin C."/>
        </authorList>
    </citation>
    <scope>NUCLEOTIDE SEQUENCE</scope>
    <source>
        <strain evidence="7">CLIB 1423</strain>
    </source>
</reference>
<sequence>MFRRGYPVYKAVSNSLVRKHISGVRVYSTMSKTEEEWRAILSPAQFKILRQQGTEAPYSGEYTKTPASEKGVYSCAGCSQPLYKASTKFSAHCGWPAFYSAIPGSIRVLRDESHGMVREEMRCSKCDGHLGHIFKGEGYKTPTDERHCVNSISLKLDEKAEQGSL</sequence>
<dbReference type="GO" id="GO:0006979">
    <property type="term" value="P:response to oxidative stress"/>
    <property type="evidence" value="ECO:0007669"/>
    <property type="project" value="InterPro"/>
</dbReference>
<dbReference type="GO" id="GO:0030091">
    <property type="term" value="P:protein repair"/>
    <property type="evidence" value="ECO:0007669"/>
    <property type="project" value="InterPro"/>
</dbReference>
<dbReference type="GO" id="GO:0046872">
    <property type="term" value="F:metal ion binding"/>
    <property type="evidence" value="ECO:0007669"/>
    <property type="project" value="UniProtKB-KW"/>
</dbReference>
<dbReference type="InterPro" id="IPR028427">
    <property type="entry name" value="Met_Sox_Rdtase_MsrB"/>
</dbReference>
<dbReference type="EC" id="1.8.4.12" evidence="5"/>
<accession>A0A9P0VXT2</accession>
<proteinExistence type="inferred from homology"/>
<comment type="similarity">
    <text evidence="1 5">Belongs to the MsrB Met sulfoxide reductase family.</text>
</comment>
<dbReference type="NCBIfam" id="TIGR00357">
    <property type="entry name" value="peptide-methionine (R)-S-oxide reductase MsrB"/>
    <property type="match status" value="1"/>
</dbReference>
<evidence type="ECO:0000313" key="7">
    <source>
        <dbReference type="EMBL" id="CAH2351801.1"/>
    </source>
</evidence>
<keyword evidence="3 5" id="KW-0862">Zinc</keyword>
<keyword evidence="8" id="KW-1185">Reference proteome</keyword>
<dbReference type="PANTHER" id="PTHR46081">
    <property type="entry name" value="PEPTIDE METHIONINE SULFOXIDE REDUCTASE 2"/>
    <property type="match status" value="1"/>
</dbReference>
<dbReference type="PROSITE" id="PS51790">
    <property type="entry name" value="MSRB"/>
    <property type="match status" value="1"/>
</dbReference>
<dbReference type="PANTHER" id="PTHR46081:SF8">
    <property type="entry name" value="PEPTIDE METHIONINE SULFOXIDE REDUCTASE 2"/>
    <property type="match status" value="1"/>
</dbReference>
<organism evidence="7 8">
    <name type="scientific">[Candida] railenensis</name>
    <dbReference type="NCBI Taxonomy" id="45579"/>
    <lineage>
        <taxon>Eukaryota</taxon>
        <taxon>Fungi</taxon>
        <taxon>Dikarya</taxon>
        <taxon>Ascomycota</taxon>
        <taxon>Saccharomycotina</taxon>
        <taxon>Pichiomycetes</taxon>
        <taxon>Debaryomycetaceae</taxon>
        <taxon>Kurtzmaniella</taxon>
    </lineage>
</organism>
<protein>
    <recommendedName>
        <fullName evidence="5">Peptide-methionine (R)-S-oxide reductase</fullName>
        <ecNumber evidence="5">1.8.4.12</ecNumber>
    </recommendedName>
</protein>
<dbReference type="AlphaFoldDB" id="A0A9P0VXT2"/>
<evidence type="ECO:0000259" key="6">
    <source>
        <dbReference type="PROSITE" id="PS51790"/>
    </source>
</evidence>
<evidence type="ECO:0000313" key="8">
    <source>
        <dbReference type="Proteomes" id="UP000837801"/>
    </source>
</evidence>
<evidence type="ECO:0000256" key="3">
    <source>
        <dbReference type="ARBA" id="ARBA00022833"/>
    </source>
</evidence>
<feature type="domain" description="MsrB" evidence="6">
    <location>
        <begin position="34"/>
        <end position="159"/>
    </location>
</feature>
<evidence type="ECO:0000256" key="4">
    <source>
        <dbReference type="ARBA" id="ARBA00023002"/>
    </source>
</evidence>
<gene>
    <name evidence="7" type="ORF">CLIB1423_04S06282</name>
</gene>